<dbReference type="PANTHER" id="PTHR11003">
    <property type="entry name" value="POTASSIUM CHANNEL, SUBFAMILY K"/>
    <property type="match status" value="1"/>
</dbReference>
<keyword evidence="5" id="KW-0406">Ion transport</keyword>
<reference evidence="10 11" key="2">
    <citation type="submission" date="2018-11" db="EMBL/GenBank/DDBJ databases">
        <authorList>
            <consortium name="Pathogen Informatics"/>
        </authorList>
    </citation>
    <scope>NUCLEOTIDE SEQUENCE [LARGE SCALE GENOMIC DNA]</scope>
</reference>
<dbReference type="Pfam" id="PF07885">
    <property type="entry name" value="Ion_trans_2"/>
    <property type="match status" value="1"/>
</dbReference>
<organism evidence="12">
    <name type="scientific">Gongylonema pulchrum</name>
    <dbReference type="NCBI Taxonomy" id="637853"/>
    <lineage>
        <taxon>Eukaryota</taxon>
        <taxon>Metazoa</taxon>
        <taxon>Ecdysozoa</taxon>
        <taxon>Nematoda</taxon>
        <taxon>Chromadorea</taxon>
        <taxon>Rhabditida</taxon>
        <taxon>Spirurina</taxon>
        <taxon>Spiruromorpha</taxon>
        <taxon>Spiruroidea</taxon>
        <taxon>Gongylonematidae</taxon>
        <taxon>Gongylonema</taxon>
    </lineage>
</organism>
<dbReference type="GO" id="GO:0030322">
    <property type="term" value="P:stabilization of membrane potential"/>
    <property type="evidence" value="ECO:0007669"/>
    <property type="project" value="TreeGrafter"/>
</dbReference>
<dbReference type="Gene3D" id="1.10.287.70">
    <property type="match status" value="1"/>
</dbReference>
<sequence>MAKDDENLEEEEYSWTFTTALFFTATLLTTIGRLLRFQQGYVKVFFAGYGNLVPLTFQGRMFCIIYALFGVPLILITVADIGKFLSENIVWLYAK</sequence>
<evidence type="ECO:0000256" key="4">
    <source>
        <dbReference type="ARBA" id="ARBA00022989"/>
    </source>
</evidence>
<keyword evidence="4 8" id="KW-1133">Transmembrane helix</keyword>
<feature type="domain" description="Potassium channel" evidence="9">
    <location>
        <begin position="48"/>
        <end position="86"/>
    </location>
</feature>
<evidence type="ECO:0000256" key="6">
    <source>
        <dbReference type="ARBA" id="ARBA00023136"/>
    </source>
</evidence>
<dbReference type="WBParaSite" id="GPUH_0000804301-mRNA-1">
    <property type="protein sequence ID" value="GPUH_0000804301-mRNA-1"/>
    <property type="gene ID" value="GPUH_0000804301"/>
</dbReference>
<feature type="transmembrane region" description="Helical" evidence="8">
    <location>
        <begin position="13"/>
        <end position="35"/>
    </location>
</feature>
<feature type="transmembrane region" description="Helical" evidence="8">
    <location>
        <begin position="64"/>
        <end position="85"/>
    </location>
</feature>
<dbReference type="GO" id="GO:0022841">
    <property type="term" value="F:potassium ion leak channel activity"/>
    <property type="evidence" value="ECO:0007669"/>
    <property type="project" value="TreeGrafter"/>
</dbReference>
<dbReference type="InterPro" id="IPR013099">
    <property type="entry name" value="K_chnl_dom"/>
</dbReference>
<evidence type="ECO:0000313" key="12">
    <source>
        <dbReference type="WBParaSite" id="GPUH_0000804301-mRNA-1"/>
    </source>
</evidence>
<name>A0A183DH43_9BILA</name>
<comment type="subcellular location">
    <subcellularLocation>
        <location evidence="1">Membrane</location>
        <topology evidence="1">Multi-pass membrane protein</topology>
    </subcellularLocation>
</comment>
<dbReference type="EMBL" id="UYRT01022407">
    <property type="protein sequence ID" value="VDK60558.1"/>
    <property type="molecule type" value="Genomic_DNA"/>
</dbReference>
<evidence type="ECO:0000313" key="10">
    <source>
        <dbReference type="EMBL" id="VDK60558.1"/>
    </source>
</evidence>
<dbReference type="PANTHER" id="PTHR11003:SF90">
    <property type="entry name" value="POTASSIUM CHANNEL DOMAIN-CONTAINING PROTEIN"/>
    <property type="match status" value="1"/>
</dbReference>
<evidence type="ECO:0000256" key="3">
    <source>
        <dbReference type="ARBA" id="ARBA00022692"/>
    </source>
</evidence>
<dbReference type="AlphaFoldDB" id="A0A183DH43"/>
<evidence type="ECO:0000256" key="5">
    <source>
        <dbReference type="ARBA" id="ARBA00023065"/>
    </source>
</evidence>
<dbReference type="SUPFAM" id="SSF81324">
    <property type="entry name" value="Voltage-gated potassium channels"/>
    <property type="match status" value="1"/>
</dbReference>
<keyword evidence="7" id="KW-0407">Ion channel</keyword>
<dbReference type="GO" id="GO:0005886">
    <property type="term" value="C:plasma membrane"/>
    <property type="evidence" value="ECO:0007669"/>
    <property type="project" value="TreeGrafter"/>
</dbReference>
<evidence type="ECO:0000256" key="7">
    <source>
        <dbReference type="ARBA" id="ARBA00023303"/>
    </source>
</evidence>
<keyword evidence="2" id="KW-0813">Transport</keyword>
<dbReference type="Proteomes" id="UP000271098">
    <property type="component" value="Unassembled WGS sequence"/>
</dbReference>
<gene>
    <name evidence="10" type="ORF">GPUH_LOCUS8035</name>
</gene>
<dbReference type="GO" id="GO:0015271">
    <property type="term" value="F:outward rectifier potassium channel activity"/>
    <property type="evidence" value="ECO:0007669"/>
    <property type="project" value="TreeGrafter"/>
</dbReference>
<proteinExistence type="predicted"/>
<protein>
    <submittedName>
        <fullName evidence="12">Ion_trans_2 domain-containing protein</fullName>
    </submittedName>
</protein>
<accession>A0A183DH43</accession>
<evidence type="ECO:0000259" key="9">
    <source>
        <dbReference type="Pfam" id="PF07885"/>
    </source>
</evidence>
<dbReference type="InterPro" id="IPR003280">
    <property type="entry name" value="2pore_dom_K_chnl"/>
</dbReference>
<evidence type="ECO:0000256" key="8">
    <source>
        <dbReference type="SAM" id="Phobius"/>
    </source>
</evidence>
<keyword evidence="6 8" id="KW-0472">Membrane</keyword>
<evidence type="ECO:0000256" key="1">
    <source>
        <dbReference type="ARBA" id="ARBA00004141"/>
    </source>
</evidence>
<keyword evidence="11" id="KW-1185">Reference proteome</keyword>
<evidence type="ECO:0000313" key="11">
    <source>
        <dbReference type="Proteomes" id="UP000271098"/>
    </source>
</evidence>
<dbReference type="OrthoDB" id="297496at2759"/>
<evidence type="ECO:0000256" key="2">
    <source>
        <dbReference type="ARBA" id="ARBA00022448"/>
    </source>
</evidence>
<keyword evidence="3 8" id="KW-0812">Transmembrane</keyword>
<reference evidence="12" key="1">
    <citation type="submission" date="2016-06" db="UniProtKB">
        <authorList>
            <consortium name="WormBaseParasite"/>
        </authorList>
    </citation>
    <scope>IDENTIFICATION</scope>
</reference>